<name>A0ABZ2YCF5_9BACT</name>
<dbReference type="Pfam" id="PF01990">
    <property type="entry name" value="ATP-synt_F"/>
    <property type="match status" value="1"/>
</dbReference>
<dbReference type="Gene3D" id="3.40.50.10580">
    <property type="entry name" value="ATPase, V1 complex, subunit F"/>
    <property type="match status" value="1"/>
</dbReference>
<gene>
    <name evidence="4" type="ORF">QBE54_02820</name>
</gene>
<keyword evidence="3" id="KW-0406">Ion transport</keyword>
<dbReference type="EMBL" id="CP121689">
    <property type="protein sequence ID" value="WZL76685.1"/>
    <property type="molecule type" value="Genomic_DNA"/>
</dbReference>
<evidence type="ECO:0000256" key="2">
    <source>
        <dbReference type="ARBA" id="ARBA00022448"/>
    </source>
</evidence>
<dbReference type="SUPFAM" id="SSF159468">
    <property type="entry name" value="AtpF-like"/>
    <property type="match status" value="1"/>
</dbReference>
<dbReference type="InterPro" id="IPR008218">
    <property type="entry name" value="ATPase_V1-cplx_f_g_su"/>
</dbReference>
<evidence type="ECO:0000313" key="5">
    <source>
        <dbReference type="Proteomes" id="UP001461341"/>
    </source>
</evidence>
<keyword evidence="5" id="KW-1185">Reference proteome</keyword>
<protein>
    <submittedName>
        <fullName evidence="4">V-type ATP synthase subunit F</fullName>
    </submittedName>
</protein>
<evidence type="ECO:0000313" key="4">
    <source>
        <dbReference type="EMBL" id="WZL76685.1"/>
    </source>
</evidence>
<comment type="similarity">
    <text evidence="1">Belongs to the V-ATPase F subunit family.</text>
</comment>
<evidence type="ECO:0000256" key="3">
    <source>
        <dbReference type="ARBA" id="ARBA00023065"/>
    </source>
</evidence>
<dbReference type="RefSeq" id="WP_369018850.1">
    <property type="nucleotide sequence ID" value="NZ_CP121689.1"/>
</dbReference>
<dbReference type="Proteomes" id="UP001461341">
    <property type="component" value="Chromosome"/>
</dbReference>
<dbReference type="InterPro" id="IPR036906">
    <property type="entry name" value="ATPase_V1_fsu_sf"/>
</dbReference>
<keyword evidence="2" id="KW-0813">Transport</keyword>
<proteinExistence type="inferred from homology"/>
<accession>A0ABZ2YCF5</accession>
<reference evidence="4 5" key="1">
    <citation type="submission" date="2023-03" db="EMBL/GenBank/DDBJ databases">
        <title>Novel Species.</title>
        <authorList>
            <person name="Ma S."/>
        </authorList>
    </citation>
    <scope>NUCLEOTIDE SEQUENCE [LARGE SCALE GENOMIC DNA]</scope>
    <source>
        <strain evidence="4 5">B11</strain>
    </source>
</reference>
<sequence length="109" mass="12245">MSKVKLAFVGGEENTLCFRGMGFDVFAVKEDAELREMLQEIRSANYAVIFTEWRFYPVLKAFFEDLRSEALPVICPIPTKKAEIGKGGDTIRKLVELAIGSNILLQGEE</sequence>
<organism evidence="4 5">
    <name type="scientific">Thermatribacter velox</name>
    <dbReference type="NCBI Taxonomy" id="3039681"/>
    <lineage>
        <taxon>Bacteria</taxon>
        <taxon>Pseudomonadati</taxon>
        <taxon>Atribacterota</taxon>
        <taxon>Atribacteria</taxon>
        <taxon>Atribacterales</taxon>
        <taxon>Thermatribacteraceae</taxon>
        <taxon>Thermatribacter</taxon>
    </lineage>
</organism>
<evidence type="ECO:0000256" key="1">
    <source>
        <dbReference type="ARBA" id="ARBA00010148"/>
    </source>
</evidence>